<organism evidence="2">
    <name type="scientific">Rhizophora mucronata</name>
    <name type="common">Asiatic mangrove</name>
    <dbReference type="NCBI Taxonomy" id="61149"/>
    <lineage>
        <taxon>Eukaryota</taxon>
        <taxon>Viridiplantae</taxon>
        <taxon>Streptophyta</taxon>
        <taxon>Embryophyta</taxon>
        <taxon>Tracheophyta</taxon>
        <taxon>Spermatophyta</taxon>
        <taxon>Magnoliopsida</taxon>
        <taxon>eudicotyledons</taxon>
        <taxon>Gunneridae</taxon>
        <taxon>Pentapetalae</taxon>
        <taxon>rosids</taxon>
        <taxon>fabids</taxon>
        <taxon>Malpighiales</taxon>
        <taxon>Rhizophoraceae</taxon>
        <taxon>Rhizophora</taxon>
    </lineage>
</organism>
<name>A0A2P2KY52_RHIMU</name>
<keyword evidence="1" id="KW-1133">Transmembrane helix</keyword>
<evidence type="ECO:0000313" key="2">
    <source>
        <dbReference type="EMBL" id="MBX10643.1"/>
    </source>
</evidence>
<proteinExistence type="predicted"/>
<keyword evidence="1" id="KW-0812">Transmembrane</keyword>
<evidence type="ECO:0000256" key="1">
    <source>
        <dbReference type="SAM" id="Phobius"/>
    </source>
</evidence>
<accession>A0A2P2KY52</accession>
<protein>
    <submittedName>
        <fullName evidence="2">Uncharacterized protein</fullName>
    </submittedName>
</protein>
<dbReference type="AlphaFoldDB" id="A0A2P2KY52"/>
<feature type="transmembrane region" description="Helical" evidence="1">
    <location>
        <begin position="77"/>
        <end position="96"/>
    </location>
</feature>
<keyword evidence="1" id="KW-0472">Membrane</keyword>
<dbReference type="EMBL" id="GGEC01030159">
    <property type="protein sequence ID" value="MBX10643.1"/>
    <property type="molecule type" value="Transcribed_RNA"/>
</dbReference>
<sequence length="108" mass="12379">MNTLFPSVAICDIIAQIAFLRLAFWRDESYICARLCNCRICVSCGIVDNINSLEVKESLEIVNNILQLCCSFETMSTLALGFTYCSIFIFFLFYPFQCILMPICCREI</sequence>
<reference evidence="2" key="1">
    <citation type="submission" date="2018-02" db="EMBL/GenBank/DDBJ databases">
        <title>Rhizophora mucronata_Transcriptome.</title>
        <authorList>
            <person name="Meera S.P."/>
            <person name="Sreeshan A."/>
            <person name="Augustine A."/>
        </authorList>
    </citation>
    <scope>NUCLEOTIDE SEQUENCE</scope>
    <source>
        <tissue evidence="2">Leaf</tissue>
    </source>
</reference>